<comment type="pathway">
    <text evidence="3">Cofactor biosynthesis; molybdopterin biosynthesis.</text>
</comment>
<evidence type="ECO:0000256" key="4">
    <source>
        <dbReference type="ARBA" id="ARBA00008484"/>
    </source>
</evidence>
<evidence type="ECO:0000256" key="10">
    <source>
        <dbReference type="ARBA" id="ARBA00023004"/>
    </source>
</evidence>
<comment type="catalytic activity">
    <reaction evidence="15">
        <text>GTP + AH2 + S-adenosyl-L-methionine = (8S)-3',8-cyclo-7,8-dihydroguanosine 5'-triphosphate + 5'-deoxyadenosine + L-methionine + A + H(+)</text>
        <dbReference type="Rhea" id="RHEA:49576"/>
        <dbReference type="ChEBI" id="CHEBI:13193"/>
        <dbReference type="ChEBI" id="CHEBI:15378"/>
        <dbReference type="ChEBI" id="CHEBI:17319"/>
        <dbReference type="ChEBI" id="CHEBI:17499"/>
        <dbReference type="ChEBI" id="CHEBI:37565"/>
        <dbReference type="ChEBI" id="CHEBI:57844"/>
        <dbReference type="ChEBI" id="CHEBI:59789"/>
        <dbReference type="ChEBI" id="CHEBI:131766"/>
        <dbReference type="EC" id="4.1.99.22"/>
    </reaction>
</comment>
<dbReference type="InterPro" id="IPR006638">
    <property type="entry name" value="Elp3/MiaA/NifB-like_rSAM"/>
</dbReference>
<dbReference type="Pfam" id="PF01967">
    <property type="entry name" value="MoaC"/>
    <property type="match status" value="1"/>
</dbReference>
<evidence type="ECO:0000259" key="17">
    <source>
        <dbReference type="PROSITE" id="PS51918"/>
    </source>
</evidence>
<dbReference type="InterPro" id="IPR047594">
    <property type="entry name" value="MoaC_bact/euk"/>
</dbReference>
<evidence type="ECO:0000256" key="2">
    <source>
        <dbReference type="ARBA" id="ARBA00001966"/>
    </source>
</evidence>
<dbReference type="Proteomes" id="UP000762676">
    <property type="component" value="Unassembled WGS sequence"/>
</dbReference>
<dbReference type="SMART" id="SM00729">
    <property type="entry name" value="Elp3"/>
    <property type="match status" value="1"/>
</dbReference>
<evidence type="ECO:0000256" key="6">
    <source>
        <dbReference type="ARBA" id="ARBA00022485"/>
    </source>
</evidence>
<comment type="caution">
    <text evidence="18">The sequence shown here is derived from an EMBL/GenBank/DDBJ whole genome shotgun (WGS) entry which is preliminary data.</text>
</comment>
<comment type="cofactor">
    <cofactor evidence="2">
        <name>[4Fe-4S] cluster</name>
        <dbReference type="ChEBI" id="CHEBI:49883"/>
    </cofactor>
</comment>
<dbReference type="Pfam" id="PF06463">
    <property type="entry name" value="Mob_synth_C"/>
    <property type="match status" value="1"/>
</dbReference>
<dbReference type="GO" id="GO:0006777">
    <property type="term" value="P:Mo-molybdopterin cofactor biosynthetic process"/>
    <property type="evidence" value="ECO:0007669"/>
    <property type="project" value="UniProtKB-KW"/>
</dbReference>
<proteinExistence type="inferred from homology"/>
<evidence type="ECO:0000256" key="3">
    <source>
        <dbReference type="ARBA" id="ARBA00005046"/>
    </source>
</evidence>
<keyword evidence="12" id="KW-0342">GTP-binding</keyword>
<comment type="similarity">
    <text evidence="5">In the N-terminal section; belongs to the radical SAM superfamily. MoaA family.</text>
</comment>
<dbReference type="InterPro" id="IPR058240">
    <property type="entry name" value="rSAM_sf"/>
</dbReference>
<sequence length="675" mass="74519">MWTSSLRCIFRHHQSSSLKHCSTAAPAASLHPLKRDTETFIDLKKRVQDKVATFDKSFSEFLTDTFGRQHTYLRISLTEKCNLRCQYCMPEEGVQLSPKDNILTADEIIQLSRLFVSEGITKIRLTGGEPLVRPDLKEIISGLNELRPLGLKHIGITSNAIALSRRLEGLQKAGLDQVNLSLDTLVPAKFEFITRRRGFDKVMAGIDKAIELGYDPVKVNCVVMRGLNEDEVTDFVAFTEKKAWGVPGFAGQVGFITSMSEHFCGTCNRLRMTADGNLKVCLHGNAEVSLRDAIRGNATDDELLEVIGAAVKRKKKQHAGMTNLSKMENRPMILIGGFQREQVIQLESADVVMKNSKPPYCLSKTNRQSLGSSTYPPGTSISHTEQSAKNVLLMPQTNNLLNISCRTSNIERPAKFPHNHLLTLNRKMASLYVQAYHTLTKSSRAFSTTSKMCKDWGSSKDGRAREGQLEDDSLNSEFKDGEHILNNSHSNGEYEKAGNNQVNKRDATIELKSAAAEEEKPHLTHTDRDGKALMVDVGSKPPSLREALAQGSIYLGPEASRLVKENKIKKGDVLTTAQLAGIMAAKQTALLIPLCHNINLTKVSVQCHLVESTHTVEVSSLARTIGQTGVEMEALTAATVAALTIYDMCKAVTHDMVIGDVKLMSKSGGRRDFQR</sequence>
<dbReference type="GO" id="GO:0051539">
    <property type="term" value="F:4 iron, 4 sulfur cluster binding"/>
    <property type="evidence" value="ECO:0007669"/>
    <property type="project" value="UniProtKB-KW"/>
</dbReference>
<dbReference type="InterPro" id="IPR023045">
    <property type="entry name" value="MoaC"/>
</dbReference>
<evidence type="ECO:0000256" key="11">
    <source>
        <dbReference type="ARBA" id="ARBA00023014"/>
    </source>
</evidence>
<dbReference type="InterPro" id="IPR010505">
    <property type="entry name" value="MoaA_twitch"/>
</dbReference>
<dbReference type="PANTHER" id="PTHR22960:SF0">
    <property type="entry name" value="MOLYBDENUM COFACTOR BIOSYNTHESIS PROTEIN 1"/>
    <property type="match status" value="1"/>
</dbReference>
<dbReference type="SFLD" id="SFLDG01067">
    <property type="entry name" value="SPASM/twitch_domain_containing"/>
    <property type="match status" value="1"/>
</dbReference>
<dbReference type="CDD" id="cd21117">
    <property type="entry name" value="Twitch_MoaA"/>
    <property type="match status" value="1"/>
</dbReference>
<keyword evidence="8" id="KW-0479">Metal-binding</keyword>
<evidence type="ECO:0000313" key="18">
    <source>
        <dbReference type="EMBL" id="GFR65056.1"/>
    </source>
</evidence>
<dbReference type="CDD" id="cd01335">
    <property type="entry name" value="Radical_SAM"/>
    <property type="match status" value="1"/>
</dbReference>
<dbReference type="PROSITE" id="PS01305">
    <property type="entry name" value="MOAA_NIFB_PQQE"/>
    <property type="match status" value="1"/>
</dbReference>
<keyword evidence="13" id="KW-0501">Molybdenum cofactor biosynthesis</keyword>
<dbReference type="InterPro" id="IPR002820">
    <property type="entry name" value="Mopterin_CF_biosynth-C_dom"/>
</dbReference>
<evidence type="ECO:0000256" key="13">
    <source>
        <dbReference type="ARBA" id="ARBA00023150"/>
    </source>
</evidence>
<name>A0AAV4EWB9_9GAST</name>
<evidence type="ECO:0000256" key="5">
    <source>
        <dbReference type="ARBA" id="ARBA00009862"/>
    </source>
</evidence>
<comment type="similarity">
    <text evidence="4">In the C-terminal section; belongs to the MoaC family.</text>
</comment>
<evidence type="ECO:0000256" key="14">
    <source>
        <dbReference type="ARBA" id="ARBA00023239"/>
    </source>
</evidence>
<dbReference type="CDD" id="cd01420">
    <property type="entry name" value="MoaC_PE"/>
    <property type="match status" value="1"/>
</dbReference>
<dbReference type="InterPro" id="IPR036522">
    <property type="entry name" value="MoaC_sf"/>
</dbReference>
<dbReference type="GO" id="GO:0061799">
    <property type="term" value="F:cyclic pyranopterin monophosphate synthase activity"/>
    <property type="evidence" value="ECO:0007669"/>
    <property type="project" value="UniProtKB-EC"/>
</dbReference>
<evidence type="ECO:0000256" key="15">
    <source>
        <dbReference type="ARBA" id="ARBA00048697"/>
    </source>
</evidence>
<evidence type="ECO:0000256" key="9">
    <source>
        <dbReference type="ARBA" id="ARBA00022741"/>
    </source>
</evidence>
<dbReference type="InterPro" id="IPR000385">
    <property type="entry name" value="MoaA_NifB_PqqE_Fe-S-bd_CS"/>
</dbReference>
<keyword evidence="7" id="KW-0949">S-adenosyl-L-methionine</keyword>
<evidence type="ECO:0000256" key="7">
    <source>
        <dbReference type="ARBA" id="ARBA00022691"/>
    </source>
</evidence>
<evidence type="ECO:0000256" key="16">
    <source>
        <dbReference type="SAM" id="MobiDB-lite"/>
    </source>
</evidence>
<gene>
    <name evidence="18" type="ORF">ElyMa_003646600</name>
</gene>
<dbReference type="InterPro" id="IPR050105">
    <property type="entry name" value="MoCo_biosynth_MoaA/MoaC"/>
</dbReference>
<dbReference type="GO" id="GO:0046872">
    <property type="term" value="F:metal ion binding"/>
    <property type="evidence" value="ECO:0007669"/>
    <property type="project" value="UniProtKB-KW"/>
</dbReference>
<dbReference type="NCBIfam" id="TIGR00581">
    <property type="entry name" value="moaC"/>
    <property type="match status" value="1"/>
</dbReference>
<feature type="domain" description="Radical SAM core" evidence="17">
    <location>
        <begin position="65"/>
        <end position="291"/>
    </location>
</feature>
<dbReference type="Pfam" id="PF04055">
    <property type="entry name" value="Radical_SAM"/>
    <property type="match status" value="1"/>
</dbReference>
<dbReference type="AlphaFoldDB" id="A0AAV4EWB9"/>
<evidence type="ECO:0000256" key="1">
    <source>
        <dbReference type="ARBA" id="ARBA00001637"/>
    </source>
</evidence>
<keyword evidence="10" id="KW-0408">Iron</keyword>
<dbReference type="Gene3D" id="3.20.20.70">
    <property type="entry name" value="Aldolase class I"/>
    <property type="match status" value="1"/>
</dbReference>
<keyword evidence="6" id="KW-0004">4Fe-4S</keyword>
<protein>
    <submittedName>
        <fullName evidence="18">Molybdenum cofactor biosynthesis protein 1</fullName>
    </submittedName>
</protein>
<dbReference type="SFLD" id="SFLDG01386">
    <property type="entry name" value="main_SPASM_domain-containing"/>
    <property type="match status" value="1"/>
</dbReference>
<reference evidence="18 19" key="1">
    <citation type="journal article" date="2021" name="Elife">
        <title>Chloroplast acquisition without the gene transfer in kleptoplastic sea slugs, Plakobranchus ocellatus.</title>
        <authorList>
            <person name="Maeda T."/>
            <person name="Takahashi S."/>
            <person name="Yoshida T."/>
            <person name="Shimamura S."/>
            <person name="Takaki Y."/>
            <person name="Nagai Y."/>
            <person name="Toyoda A."/>
            <person name="Suzuki Y."/>
            <person name="Arimoto A."/>
            <person name="Ishii H."/>
            <person name="Satoh N."/>
            <person name="Nishiyama T."/>
            <person name="Hasebe M."/>
            <person name="Maruyama T."/>
            <person name="Minagawa J."/>
            <person name="Obokata J."/>
            <person name="Shigenobu S."/>
        </authorList>
    </citation>
    <scope>NUCLEOTIDE SEQUENCE [LARGE SCALE GENOMIC DNA]</scope>
</reference>
<dbReference type="GO" id="GO:0061798">
    <property type="term" value="F:GTP 3',8'-cyclase activity"/>
    <property type="evidence" value="ECO:0007669"/>
    <property type="project" value="UniProtKB-EC"/>
</dbReference>
<accession>A0AAV4EWB9</accession>
<dbReference type="SUPFAM" id="SSF55040">
    <property type="entry name" value="Molybdenum cofactor biosynthesis protein C, MoaC"/>
    <property type="match status" value="1"/>
</dbReference>
<dbReference type="PROSITE" id="PS51918">
    <property type="entry name" value="RADICAL_SAM"/>
    <property type="match status" value="1"/>
</dbReference>
<organism evidence="18 19">
    <name type="scientific">Elysia marginata</name>
    <dbReference type="NCBI Taxonomy" id="1093978"/>
    <lineage>
        <taxon>Eukaryota</taxon>
        <taxon>Metazoa</taxon>
        <taxon>Spiralia</taxon>
        <taxon>Lophotrochozoa</taxon>
        <taxon>Mollusca</taxon>
        <taxon>Gastropoda</taxon>
        <taxon>Heterobranchia</taxon>
        <taxon>Euthyneura</taxon>
        <taxon>Panpulmonata</taxon>
        <taxon>Sacoglossa</taxon>
        <taxon>Placobranchoidea</taxon>
        <taxon>Plakobranchidae</taxon>
        <taxon>Elysia</taxon>
    </lineage>
</organism>
<dbReference type="InterPro" id="IPR007197">
    <property type="entry name" value="rSAM"/>
</dbReference>
<evidence type="ECO:0000256" key="8">
    <source>
        <dbReference type="ARBA" id="ARBA00022723"/>
    </source>
</evidence>
<dbReference type="InterPro" id="IPR013785">
    <property type="entry name" value="Aldolase_TIM"/>
</dbReference>
<dbReference type="NCBIfam" id="NF006870">
    <property type="entry name" value="PRK09364.1"/>
    <property type="match status" value="1"/>
</dbReference>
<evidence type="ECO:0000256" key="12">
    <source>
        <dbReference type="ARBA" id="ARBA00023134"/>
    </source>
</evidence>
<keyword evidence="9" id="KW-0547">Nucleotide-binding</keyword>
<keyword evidence="19" id="KW-1185">Reference proteome</keyword>
<dbReference type="SFLD" id="SFLDS00029">
    <property type="entry name" value="Radical_SAM"/>
    <property type="match status" value="1"/>
</dbReference>
<keyword evidence="11" id="KW-0411">Iron-sulfur</keyword>
<keyword evidence="14" id="KW-0456">Lyase</keyword>
<dbReference type="GO" id="GO:0005525">
    <property type="term" value="F:GTP binding"/>
    <property type="evidence" value="ECO:0007669"/>
    <property type="project" value="UniProtKB-KW"/>
</dbReference>
<evidence type="ECO:0000313" key="19">
    <source>
        <dbReference type="Proteomes" id="UP000762676"/>
    </source>
</evidence>
<comment type="catalytic activity">
    <reaction evidence="1">
        <text>(8S)-3',8-cyclo-7,8-dihydroguanosine 5'-triphosphate = cyclic pyranopterin phosphate + diphosphate</text>
        <dbReference type="Rhea" id="RHEA:49580"/>
        <dbReference type="ChEBI" id="CHEBI:33019"/>
        <dbReference type="ChEBI" id="CHEBI:59648"/>
        <dbReference type="ChEBI" id="CHEBI:131766"/>
        <dbReference type="EC" id="4.6.1.17"/>
    </reaction>
</comment>
<dbReference type="SUPFAM" id="SSF102114">
    <property type="entry name" value="Radical SAM enzymes"/>
    <property type="match status" value="1"/>
</dbReference>
<dbReference type="PANTHER" id="PTHR22960">
    <property type="entry name" value="MOLYBDOPTERIN COFACTOR SYNTHESIS PROTEIN A"/>
    <property type="match status" value="1"/>
</dbReference>
<feature type="region of interest" description="Disordered" evidence="16">
    <location>
        <begin position="363"/>
        <end position="383"/>
    </location>
</feature>
<dbReference type="EMBL" id="BMAT01007478">
    <property type="protein sequence ID" value="GFR65056.1"/>
    <property type="molecule type" value="Genomic_DNA"/>
</dbReference>
<dbReference type="Gene3D" id="3.30.70.640">
    <property type="entry name" value="Molybdopterin cofactor biosynthesis C (MoaC) domain"/>
    <property type="match status" value="1"/>
</dbReference>